<protein>
    <recommendedName>
        <fullName evidence="3">RNase H type-1 domain-containing protein</fullName>
    </recommendedName>
</protein>
<dbReference type="OrthoDB" id="9909311at2759"/>
<reference evidence="1 2" key="1">
    <citation type="journal article" date="2019" name="Sci. Rep.">
        <title>Orb-weaving spider Araneus ventricosus genome elucidates the spidroin gene catalogue.</title>
        <authorList>
            <person name="Kono N."/>
            <person name="Nakamura H."/>
            <person name="Ohtoshi R."/>
            <person name="Moran D.A.P."/>
            <person name="Shinohara A."/>
            <person name="Yoshida Y."/>
            <person name="Fujiwara M."/>
            <person name="Mori M."/>
            <person name="Tomita M."/>
            <person name="Arakawa K."/>
        </authorList>
    </citation>
    <scope>NUCLEOTIDE SEQUENCE [LARGE SCALE GENOMIC DNA]</scope>
</reference>
<name>A0A4Y2MJT6_ARAVE</name>
<accession>A0A4Y2MJT6</accession>
<dbReference type="Proteomes" id="UP000499080">
    <property type="component" value="Unassembled WGS sequence"/>
</dbReference>
<organism evidence="1 2">
    <name type="scientific">Araneus ventricosus</name>
    <name type="common">Orbweaver spider</name>
    <name type="synonym">Epeira ventricosa</name>
    <dbReference type="NCBI Taxonomy" id="182803"/>
    <lineage>
        <taxon>Eukaryota</taxon>
        <taxon>Metazoa</taxon>
        <taxon>Ecdysozoa</taxon>
        <taxon>Arthropoda</taxon>
        <taxon>Chelicerata</taxon>
        <taxon>Arachnida</taxon>
        <taxon>Araneae</taxon>
        <taxon>Araneomorphae</taxon>
        <taxon>Entelegynae</taxon>
        <taxon>Araneoidea</taxon>
        <taxon>Araneidae</taxon>
        <taxon>Araneus</taxon>
    </lineage>
</organism>
<evidence type="ECO:0008006" key="3">
    <source>
        <dbReference type="Google" id="ProtNLM"/>
    </source>
</evidence>
<evidence type="ECO:0000313" key="2">
    <source>
        <dbReference type="Proteomes" id="UP000499080"/>
    </source>
</evidence>
<dbReference type="AlphaFoldDB" id="A0A4Y2MJT6"/>
<keyword evidence="2" id="KW-1185">Reference proteome</keyword>
<dbReference type="InterPro" id="IPR036397">
    <property type="entry name" value="RNaseH_sf"/>
</dbReference>
<evidence type="ECO:0000313" key="1">
    <source>
        <dbReference type="EMBL" id="GBN27418.1"/>
    </source>
</evidence>
<comment type="caution">
    <text evidence="1">The sequence shown here is derived from an EMBL/GenBank/DDBJ whole genome shotgun (WGS) entry which is preliminary data.</text>
</comment>
<dbReference type="EMBL" id="BGPR01007512">
    <property type="protein sequence ID" value="GBN27418.1"/>
    <property type="molecule type" value="Genomic_DNA"/>
</dbReference>
<dbReference type="Gene3D" id="3.30.420.10">
    <property type="entry name" value="Ribonuclease H-like superfamily/Ribonuclease H"/>
    <property type="match status" value="1"/>
</dbReference>
<dbReference type="GO" id="GO:0003676">
    <property type="term" value="F:nucleic acid binding"/>
    <property type="evidence" value="ECO:0007669"/>
    <property type="project" value="InterPro"/>
</dbReference>
<sequence length="175" mass="20394">MTYSMVDDIFQRADDTIEYNDHVNCNKDIKTLTLFIIDELIEDKLCSANLRDDEDVIPPFFKDAMDSIGKLRTYFSRQKNGEKTFNELNSMLFQAEILALQKAIDYTTNLPQQLITILVDNQASVLVAANPKGRNPIARTICRNLIRFRPIQVSWIKAHVVMLEMRKLRDWRKKP</sequence>
<gene>
    <name evidence="1" type="ORF">AVEN_58719_1</name>
</gene>
<proteinExistence type="predicted"/>